<protein>
    <submittedName>
        <fullName evidence="1">Uncharacterized protein</fullName>
    </submittedName>
</protein>
<dbReference type="InParanoid" id="B9RVR7"/>
<evidence type="ECO:0000313" key="2">
    <source>
        <dbReference type="Proteomes" id="UP000008311"/>
    </source>
</evidence>
<keyword evidence="2" id="KW-1185">Reference proteome</keyword>
<accession>B9RVR7</accession>
<reference evidence="2" key="1">
    <citation type="journal article" date="2010" name="Nat. Biotechnol.">
        <title>Draft genome sequence of the oilseed species Ricinus communis.</title>
        <authorList>
            <person name="Chan A.P."/>
            <person name="Crabtree J."/>
            <person name="Zhao Q."/>
            <person name="Lorenzi H."/>
            <person name="Orvis J."/>
            <person name="Puiu D."/>
            <person name="Melake-Berhan A."/>
            <person name="Jones K.M."/>
            <person name="Redman J."/>
            <person name="Chen G."/>
            <person name="Cahoon E.B."/>
            <person name="Gedil M."/>
            <person name="Stanke M."/>
            <person name="Haas B.J."/>
            <person name="Wortman J.R."/>
            <person name="Fraser-Liggett C.M."/>
            <person name="Ravel J."/>
            <person name="Rabinowicz P.D."/>
        </authorList>
    </citation>
    <scope>NUCLEOTIDE SEQUENCE [LARGE SCALE GENOMIC DNA]</scope>
    <source>
        <strain evidence="2">cv. Hale</strain>
    </source>
</reference>
<evidence type="ECO:0000313" key="1">
    <source>
        <dbReference type="EMBL" id="EEF44354.1"/>
    </source>
</evidence>
<dbReference type="EMBL" id="EQ973822">
    <property type="protein sequence ID" value="EEF44354.1"/>
    <property type="molecule type" value="Genomic_DNA"/>
</dbReference>
<name>B9RVR7_RICCO</name>
<proteinExistence type="predicted"/>
<organism evidence="1 2">
    <name type="scientific">Ricinus communis</name>
    <name type="common">Castor bean</name>
    <dbReference type="NCBI Taxonomy" id="3988"/>
    <lineage>
        <taxon>Eukaryota</taxon>
        <taxon>Viridiplantae</taxon>
        <taxon>Streptophyta</taxon>
        <taxon>Embryophyta</taxon>
        <taxon>Tracheophyta</taxon>
        <taxon>Spermatophyta</taxon>
        <taxon>Magnoliopsida</taxon>
        <taxon>eudicotyledons</taxon>
        <taxon>Gunneridae</taxon>
        <taxon>Pentapetalae</taxon>
        <taxon>rosids</taxon>
        <taxon>fabids</taxon>
        <taxon>Malpighiales</taxon>
        <taxon>Euphorbiaceae</taxon>
        <taxon>Acalyphoideae</taxon>
        <taxon>Acalypheae</taxon>
        <taxon>Ricinus</taxon>
    </lineage>
</organism>
<gene>
    <name evidence="1" type="ORF">RCOM_1171510</name>
</gene>
<dbReference type="AlphaFoldDB" id="B9RVR7"/>
<dbReference type="Proteomes" id="UP000008311">
    <property type="component" value="Unassembled WGS sequence"/>
</dbReference>
<sequence>MVVCLVAGGVGSSALLGGDGGGGERVHFHCSKIDGGNEYVPVVSISGVHG</sequence>